<dbReference type="Proteomes" id="UP001265746">
    <property type="component" value="Unassembled WGS sequence"/>
</dbReference>
<protein>
    <submittedName>
        <fullName evidence="1">Uncharacterized protein</fullName>
    </submittedName>
</protein>
<name>A0AAD9SBV2_PHOAM</name>
<dbReference type="EMBL" id="JAUJFL010000004">
    <property type="protein sequence ID" value="KAK2604617.1"/>
    <property type="molecule type" value="Genomic_DNA"/>
</dbReference>
<gene>
    <name evidence="1" type="ORF">N8I77_007530</name>
</gene>
<reference evidence="1" key="1">
    <citation type="submission" date="2023-06" db="EMBL/GenBank/DDBJ databases">
        <authorList>
            <person name="Noh H."/>
        </authorList>
    </citation>
    <scope>NUCLEOTIDE SEQUENCE</scope>
    <source>
        <strain evidence="1">DUCC20226</strain>
    </source>
</reference>
<proteinExistence type="predicted"/>
<organism evidence="1 2">
    <name type="scientific">Phomopsis amygdali</name>
    <name type="common">Fusicoccum amygdali</name>
    <dbReference type="NCBI Taxonomy" id="1214568"/>
    <lineage>
        <taxon>Eukaryota</taxon>
        <taxon>Fungi</taxon>
        <taxon>Dikarya</taxon>
        <taxon>Ascomycota</taxon>
        <taxon>Pezizomycotina</taxon>
        <taxon>Sordariomycetes</taxon>
        <taxon>Sordariomycetidae</taxon>
        <taxon>Diaporthales</taxon>
        <taxon>Diaporthaceae</taxon>
        <taxon>Diaporthe</taxon>
    </lineage>
</organism>
<evidence type="ECO:0000313" key="1">
    <source>
        <dbReference type="EMBL" id="KAK2604617.1"/>
    </source>
</evidence>
<accession>A0AAD9SBV2</accession>
<sequence length="82" mass="9537">MAHTATTGSSYNNNSYYYCYDCGYYIPSGYYCTHSYYGNNYANTVSNVNNSSHGVVLVNRRHRSSRSPRHTTRYTITTRYYV</sequence>
<dbReference type="AlphaFoldDB" id="A0AAD9SBV2"/>
<comment type="caution">
    <text evidence="1">The sequence shown here is derived from an EMBL/GenBank/DDBJ whole genome shotgun (WGS) entry which is preliminary data.</text>
</comment>
<keyword evidence="2" id="KW-1185">Reference proteome</keyword>
<evidence type="ECO:0000313" key="2">
    <source>
        <dbReference type="Proteomes" id="UP001265746"/>
    </source>
</evidence>